<organism evidence="2 3">
    <name type="scientific">Dongia mobilis</name>
    <dbReference type="NCBI Taxonomy" id="578943"/>
    <lineage>
        <taxon>Bacteria</taxon>
        <taxon>Pseudomonadati</taxon>
        <taxon>Pseudomonadota</taxon>
        <taxon>Alphaproteobacteria</taxon>
        <taxon>Rhodospirillales</taxon>
        <taxon>Dongiaceae</taxon>
        <taxon>Dongia</taxon>
    </lineage>
</organism>
<dbReference type="GO" id="GO:0051213">
    <property type="term" value="F:dioxygenase activity"/>
    <property type="evidence" value="ECO:0007669"/>
    <property type="project" value="UniProtKB-KW"/>
</dbReference>
<dbReference type="InterPro" id="IPR004360">
    <property type="entry name" value="Glyas_Fos-R_dOase_dom"/>
</dbReference>
<comment type="caution">
    <text evidence="2">The sequence shown here is derived from an EMBL/GenBank/DDBJ whole genome shotgun (WGS) entry which is preliminary data.</text>
</comment>
<dbReference type="PROSITE" id="PS51819">
    <property type="entry name" value="VOC"/>
    <property type="match status" value="1"/>
</dbReference>
<reference evidence="2 3" key="1">
    <citation type="submission" date="2019-03" db="EMBL/GenBank/DDBJ databases">
        <title>Genomic Encyclopedia of Type Strains, Phase III (KMG-III): the genomes of soil and plant-associated and newly described type strains.</title>
        <authorList>
            <person name="Whitman W."/>
        </authorList>
    </citation>
    <scope>NUCLEOTIDE SEQUENCE [LARGE SCALE GENOMIC DNA]</scope>
    <source>
        <strain evidence="2 3">CGMCC 1.7660</strain>
    </source>
</reference>
<dbReference type="CDD" id="cd07262">
    <property type="entry name" value="VOC_like"/>
    <property type="match status" value="1"/>
</dbReference>
<sequence length="135" mass="14642">MILDHVSIGVSDLARGRAFYDSVLATLGYARVYDVDIPGQGLVSHGYGAAPEKPEFWIGAYGRLDAALNREGATHLAFVAKCRKDVDAFHAAALQHGGRDNGKPGLRPEYHPTYYGAFAFDPDGNKIEACCHHPE</sequence>
<proteinExistence type="predicted"/>
<dbReference type="AlphaFoldDB" id="A0A4R6WRQ5"/>
<dbReference type="InterPro" id="IPR037523">
    <property type="entry name" value="VOC_core"/>
</dbReference>
<dbReference type="SUPFAM" id="SSF54593">
    <property type="entry name" value="Glyoxalase/Bleomycin resistance protein/Dihydroxybiphenyl dioxygenase"/>
    <property type="match status" value="1"/>
</dbReference>
<name>A0A4R6WRQ5_9PROT</name>
<feature type="domain" description="VOC" evidence="1">
    <location>
        <begin position="2"/>
        <end position="132"/>
    </location>
</feature>
<dbReference type="RefSeq" id="WP_208109815.1">
    <property type="nucleotide sequence ID" value="NZ_SNYW01000008.1"/>
</dbReference>
<keyword evidence="2" id="KW-0560">Oxidoreductase</keyword>
<keyword evidence="2" id="KW-0223">Dioxygenase</keyword>
<evidence type="ECO:0000313" key="2">
    <source>
        <dbReference type="EMBL" id="TDQ82151.1"/>
    </source>
</evidence>
<dbReference type="GO" id="GO:0016829">
    <property type="term" value="F:lyase activity"/>
    <property type="evidence" value="ECO:0007669"/>
    <property type="project" value="UniProtKB-KW"/>
</dbReference>
<dbReference type="EMBL" id="SNYW01000008">
    <property type="protein sequence ID" value="TDQ82151.1"/>
    <property type="molecule type" value="Genomic_DNA"/>
</dbReference>
<dbReference type="Gene3D" id="3.10.180.10">
    <property type="entry name" value="2,3-Dihydroxybiphenyl 1,2-Dioxygenase, domain 1"/>
    <property type="match status" value="1"/>
</dbReference>
<dbReference type="InterPro" id="IPR029068">
    <property type="entry name" value="Glyas_Bleomycin-R_OHBP_Dase"/>
</dbReference>
<evidence type="ECO:0000313" key="3">
    <source>
        <dbReference type="Proteomes" id="UP000295783"/>
    </source>
</evidence>
<protein>
    <submittedName>
        <fullName evidence="2">Catechol 2,3-dioxygenase-like lactoylglutathione lyase family enzyme</fullName>
    </submittedName>
</protein>
<dbReference type="PANTHER" id="PTHR35006:SF2">
    <property type="entry name" value="GLYOXALASE FAMILY PROTEIN (AFU_ORTHOLOGUE AFUA_5G14830)"/>
    <property type="match status" value="1"/>
</dbReference>
<keyword evidence="3" id="KW-1185">Reference proteome</keyword>
<evidence type="ECO:0000259" key="1">
    <source>
        <dbReference type="PROSITE" id="PS51819"/>
    </source>
</evidence>
<gene>
    <name evidence="2" type="ORF">A8950_1973</name>
</gene>
<accession>A0A4R6WRQ5</accession>
<dbReference type="Pfam" id="PF00903">
    <property type="entry name" value="Glyoxalase"/>
    <property type="match status" value="1"/>
</dbReference>
<keyword evidence="2" id="KW-0456">Lyase</keyword>
<dbReference type="PANTHER" id="PTHR35006">
    <property type="entry name" value="GLYOXALASE FAMILY PROTEIN (AFU_ORTHOLOGUE AFUA_5G14830)"/>
    <property type="match status" value="1"/>
</dbReference>
<dbReference type="Proteomes" id="UP000295783">
    <property type="component" value="Unassembled WGS sequence"/>
</dbReference>